<dbReference type="Proteomes" id="UP000292302">
    <property type="component" value="Unassembled WGS sequence"/>
</dbReference>
<dbReference type="EMBL" id="QJUI01000037">
    <property type="protein sequence ID" value="TBU71425.1"/>
    <property type="molecule type" value="Genomic_DNA"/>
</dbReference>
<keyword evidence="6" id="KW-1185">Reference proteome</keyword>
<dbReference type="OrthoDB" id="1275217at2"/>
<dbReference type="InterPro" id="IPR049180">
    <property type="entry name" value="MdcG_C"/>
</dbReference>
<name>A0A4Q9QGI5_9GAMM</name>
<dbReference type="AlphaFoldDB" id="A0A4Q9QGI5"/>
<reference evidence="5 6" key="1">
    <citation type="submission" date="2018-06" db="EMBL/GenBank/DDBJ databases">
        <title>Three novel Pseudomonas species isolated from symptomatic oak.</title>
        <authorList>
            <person name="Bueno-Gonzalez V."/>
            <person name="Brady C."/>
        </authorList>
    </citation>
    <scope>NUCLEOTIDE SEQUENCE [LARGE SCALE GENOMIC DNA]</scope>
    <source>
        <strain evidence="5 6">P9A</strain>
    </source>
</reference>
<dbReference type="GO" id="GO:0016779">
    <property type="term" value="F:nucleotidyltransferase activity"/>
    <property type="evidence" value="ECO:0007669"/>
    <property type="project" value="UniProtKB-KW"/>
</dbReference>
<evidence type="ECO:0000313" key="6">
    <source>
        <dbReference type="Proteomes" id="UP000292302"/>
    </source>
</evidence>
<feature type="domain" description="Phosphoribosyl-dephospho-CoA transferase MdcG N-terminal" evidence="4">
    <location>
        <begin position="8"/>
        <end position="78"/>
    </location>
</feature>
<sequence>MVAIFPDPHDLLWGFTAQHLPADAPAWCTGAIQGGFPVVVRRAPLRSGCIAVGLRGRQRDERFAGWLPLSAITRVLRPEALTDEASIMPASLPVWEALAIARPLLDRCGLVWGVTGSAGFQLACGQSVVHAGSDLDLLLRTPHPLGRAMARQLMDDLGRAPCRIDVQLQTPCGGVALAEWARDCGRVMVKTTHEPLLLADPWEVTPL</sequence>
<evidence type="ECO:0000259" key="3">
    <source>
        <dbReference type="Pfam" id="PF10620"/>
    </source>
</evidence>
<evidence type="ECO:0000313" key="5">
    <source>
        <dbReference type="EMBL" id="TBU71425.1"/>
    </source>
</evidence>
<dbReference type="InterPro" id="IPR048903">
    <property type="entry name" value="MdcG_N"/>
</dbReference>
<accession>A0A4Q9QGI5</accession>
<evidence type="ECO:0000256" key="1">
    <source>
        <dbReference type="ARBA" id="ARBA00022679"/>
    </source>
</evidence>
<comment type="caution">
    <text evidence="5">The sequence shown here is derived from an EMBL/GenBank/DDBJ whole genome shotgun (WGS) entry which is preliminary data.</text>
</comment>
<dbReference type="Pfam" id="PF10620">
    <property type="entry name" value="MdcG"/>
    <property type="match status" value="1"/>
</dbReference>
<dbReference type="RefSeq" id="WP_131182524.1">
    <property type="nucleotide sequence ID" value="NZ_QJUI01000037.1"/>
</dbReference>
<protein>
    <submittedName>
        <fullName evidence="5">Phosphoribosyl-dephospho-CoA transferase</fullName>
    </submittedName>
</protein>
<dbReference type="NCBIfam" id="TIGR03135">
    <property type="entry name" value="malonate_mdcG"/>
    <property type="match status" value="1"/>
</dbReference>
<dbReference type="InterPro" id="IPR017557">
    <property type="entry name" value="Holo-ACP_synthase"/>
</dbReference>
<proteinExistence type="predicted"/>
<keyword evidence="2" id="KW-0548">Nucleotidyltransferase</keyword>
<dbReference type="NCBIfam" id="NF002332">
    <property type="entry name" value="PRK01293.1"/>
    <property type="match status" value="1"/>
</dbReference>
<evidence type="ECO:0000259" key="4">
    <source>
        <dbReference type="Pfam" id="PF20866"/>
    </source>
</evidence>
<evidence type="ECO:0000256" key="2">
    <source>
        <dbReference type="ARBA" id="ARBA00022695"/>
    </source>
</evidence>
<dbReference type="Pfam" id="PF20866">
    <property type="entry name" value="MdcG_N"/>
    <property type="match status" value="1"/>
</dbReference>
<gene>
    <name evidence="5" type="ORF">DNK06_24240</name>
</gene>
<feature type="domain" description="Phosphoribosyl-dephospho-CoA transferase MdcG C-terminal" evidence="3">
    <location>
        <begin position="89"/>
        <end position="201"/>
    </location>
</feature>
<organism evidence="5 6">
    <name type="scientific">Phytopseudomonas daroniae</name>
    <dbReference type="NCBI Taxonomy" id="2487519"/>
    <lineage>
        <taxon>Bacteria</taxon>
        <taxon>Pseudomonadati</taxon>
        <taxon>Pseudomonadota</taxon>
        <taxon>Gammaproteobacteria</taxon>
        <taxon>Pseudomonadales</taxon>
        <taxon>Pseudomonadaceae</taxon>
        <taxon>Phytopseudomonas</taxon>
    </lineage>
</organism>
<keyword evidence="1 5" id="KW-0808">Transferase</keyword>